<protein>
    <submittedName>
        <fullName evidence="3">Uncharacterized protein</fullName>
    </submittedName>
</protein>
<name>A0A9W9H901_9EURO</name>
<dbReference type="EMBL" id="JAPZBO010000005">
    <property type="protein sequence ID" value="KAJ5316272.1"/>
    <property type="molecule type" value="Genomic_DNA"/>
</dbReference>
<evidence type="ECO:0000256" key="2">
    <source>
        <dbReference type="ARBA" id="ARBA00023242"/>
    </source>
</evidence>
<gene>
    <name evidence="3" type="ORF">N7476_006579</name>
</gene>
<reference evidence="3" key="1">
    <citation type="submission" date="2022-12" db="EMBL/GenBank/DDBJ databases">
        <authorList>
            <person name="Petersen C."/>
        </authorList>
    </citation>
    <scope>NUCLEOTIDE SEQUENCE</scope>
    <source>
        <strain evidence="3">IBT 21472</strain>
    </source>
</reference>
<comment type="subcellular location">
    <subcellularLocation>
        <location evidence="1">Nucleus</location>
    </subcellularLocation>
</comment>
<dbReference type="Proteomes" id="UP001147746">
    <property type="component" value="Unassembled WGS sequence"/>
</dbReference>
<keyword evidence="4" id="KW-1185">Reference proteome</keyword>
<organism evidence="3 4">
    <name type="scientific">Penicillium atrosanguineum</name>
    <dbReference type="NCBI Taxonomy" id="1132637"/>
    <lineage>
        <taxon>Eukaryota</taxon>
        <taxon>Fungi</taxon>
        <taxon>Dikarya</taxon>
        <taxon>Ascomycota</taxon>
        <taxon>Pezizomycotina</taxon>
        <taxon>Eurotiomycetes</taxon>
        <taxon>Eurotiomycetidae</taxon>
        <taxon>Eurotiales</taxon>
        <taxon>Aspergillaceae</taxon>
        <taxon>Penicillium</taxon>
    </lineage>
</organism>
<comment type="caution">
    <text evidence="3">The sequence shown here is derived from an EMBL/GenBank/DDBJ whole genome shotgun (WGS) entry which is preliminary data.</text>
</comment>
<reference evidence="3" key="2">
    <citation type="journal article" date="2023" name="IMA Fungus">
        <title>Comparative genomic study of the Penicillium genus elucidates a diverse pangenome and 15 lateral gene transfer events.</title>
        <authorList>
            <person name="Petersen C."/>
            <person name="Sorensen T."/>
            <person name="Nielsen M.R."/>
            <person name="Sondergaard T.E."/>
            <person name="Sorensen J.L."/>
            <person name="Fitzpatrick D.A."/>
            <person name="Frisvad J.C."/>
            <person name="Nielsen K.L."/>
        </authorList>
    </citation>
    <scope>NUCLEOTIDE SEQUENCE</scope>
    <source>
        <strain evidence="3">IBT 21472</strain>
    </source>
</reference>
<dbReference type="PANTHER" id="PTHR37534">
    <property type="entry name" value="TRANSCRIPTIONAL ACTIVATOR PROTEIN UGA3"/>
    <property type="match status" value="1"/>
</dbReference>
<evidence type="ECO:0000313" key="4">
    <source>
        <dbReference type="Proteomes" id="UP001147746"/>
    </source>
</evidence>
<evidence type="ECO:0000313" key="3">
    <source>
        <dbReference type="EMBL" id="KAJ5316272.1"/>
    </source>
</evidence>
<keyword evidence="2" id="KW-0539">Nucleus</keyword>
<dbReference type="OrthoDB" id="5130013at2759"/>
<dbReference type="GO" id="GO:0045944">
    <property type="term" value="P:positive regulation of transcription by RNA polymerase II"/>
    <property type="evidence" value="ECO:0007669"/>
    <property type="project" value="TreeGrafter"/>
</dbReference>
<dbReference type="GO" id="GO:0000976">
    <property type="term" value="F:transcription cis-regulatory region binding"/>
    <property type="evidence" value="ECO:0007669"/>
    <property type="project" value="TreeGrafter"/>
</dbReference>
<dbReference type="Pfam" id="PF11951">
    <property type="entry name" value="Fungal_trans_2"/>
    <property type="match status" value="1"/>
</dbReference>
<dbReference type="InterPro" id="IPR021858">
    <property type="entry name" value="Fun_TF"/>
</dbReference>
<evidence type="ECO:0000256" key="1">
    <source>
        <dbReference type="ARBA" id="ARBA00004123"/>
    </source>
</evidence>
<proteinExistence type="predicted"/>
<dbReference type="PANTHER" id="PTHR37534:SF39">
    <property type="entry name" value="TRANSCRIPTION FACTOR DOMAIN-CONTAINING PROTEIN"/>
    <property type="match status" value="1"/>
</dbReference>
<sequence length="395" mass="44519">MRVPHLPYLPSSHFGGDDTLLLQFFNESKSQILTPIINDSLAHFIMRVALSDSSFTSNLVLEGILTIASLQLQGVSKSSARQHRLISLLRENIMQIDKENVLRNLITTMLLYQYEVCTTASPKKCWSLYLCGAKKIIDASSATVELYKDESAVLMDWIYYHEVVSEFSIRHWAEADAVDSFCKGPLAIRPKGSSFDGSEISSKNTCPTDVLDLLRVICKRPSTCDHDDLTYDKSDIAQMYELKRRLEEAVGENGTFHDIAEVTSTRQGMLAYLYRCATLIYLNRAVLKVSNASFHHRRLVREGILVLQNLGFCESAWPMLILACEANEDEQRLQILQTLSQSGQEPLHRSSHVPLIQRMIEAIWNQNDLGCDSDVDYSRTLHAVISTAPALPLFA</sequence>
<accession>A0A9W9H901</accession>
<dbReference type="AlphaFoldDB" id="A0A9W9H901"/>
<dbReference type="GO" id="GO:0005634">
    <property type="term" value="C:nucleus"/>
    <property type="evidence" value="ECO:0007669"/>
    <property type="project" value="UniProtKB-SubCell"/>
</dbReference>
<dbReference type="GO" id="GO:0003700">
    <property type="term" value="F:DNA-binding transcription factor activity"/>
    <property type="evidence" value="ECO:0007669"/>
    <property type="project" value="TreeGrafter"/>
</dbReference>